<feature type="transmembrane region" description="Helical" evidence="8">
    <location>
        <begin position="164"/>
        <end position="187"/>
    </location>
</feature>
<dbReference type="GO" id="GO:0005886">
    <property type="term" value="C:plasma membrane"/>
    <property type="evidence" value="ECO:0007669"/>
    <property type="project" value="TreeGrafter"/>
</dbReference>
<dbReference type="OrthoDB" id="5962705at2759"/>
<dbReference type="AlphaFoldDB" id="A0A8B7YWR7"/>
<keyword evidence="5 8" id="KW-0472">Membrane</keyword>
<dbReference type="KEGG" id="aplc:110981972"/>
<protein>
    <submittedName>
        <fullName evidence="11">Neuropeptides capa receptor-like</fullName>
    </submittedName>
</protein>
<feature type="transmembrane region" description="Helical" evidence="8">
    <location>
        <begin position="123"/>
        <end position="143"/>
    </location>
</feature>
<organism evidence="10 11">
    <name type="scientific">Acanthaster planci</name>
    <name type="common">Crown-of-thorns starfish</name>
    <dbReference type="NCBI Taxonomy" id="133434"/>
    <lineage>
        <taxon>Eukaryota</taxon>
        <taxon>Metazoa</taxon>
        <taxon>Echinodermata</taxon>
        <taxon>Eleutherozoa</taxon>
        <taxon>Asterozoa</taxon>
        <taxon>Asteroidea</taxon>
        <taxon>Valvatacea</taxon>
        <taxon>Valvatida</taxon>
        <taxon>Acanthasteridae</taxon>
        <taxon>Acanthaster</taxon>
    </lineage>
</organism>
<evidence type="ECO:0000256" key="2">
    <source>
        <dbReference type="ARBA" id="ARBA00022692"/>
    </source>
</evidence>
<keyword evidence="7" id="KW-0807">Transducer</keyword>
<evidence type="ECO:0000256" key="3">
    <source>
        <dbReference type="ARBA" id="ARBA00022989"/>
    </source>
</evidence>
<evidence type="ECO:0000256" key="7">
    <source>
        <dbReference type="ARBA" id="ARBA00023224"/>
    </source>
</evidence>
<evidence type="ECO:0000256" key="4">
    <source>
        <dbReference type="ARBA" id="ARBA00023040"/>
    </source>
</evidence>
<dbReference type="PANTHER" id="PTHR24243:SF208">
    <property type="entry name" value="PYROKININ-1 RECEPTOR"/>
    <property type="match status" value="1"/>
</dbReference>
<feature type="domain" description="G-protein coupled receptors family 1 profile" evidence="9">
    <location>
        <begin position="60"/>
        <end position="338"/>
    </location>
</feature>
<evidence type="ECO:0000256" key="6">
    <source>
        <dbReference type="ARBA" id="ARBA00023170"/>
    </source>
</evidence>
<dbReference type="CDD" id="cd00637">
    <property type="entry name" value="7tm_classA_rhodopsin-like"/>
    <property type="match status" value="1"/>
</dbReference>
<evidence type="ECO:0000259" key="9">
    <source>
        <dbReference type="PROSITE" id="PS50262"/>
    </source>
</evidence>
<dbReference type="GeneID" id="110981972"/>
<comment type="subcellular location">
    <subcellularLocation>
        <location evidence="1">Membrane</location>
        <topology evidence="1">Multi-pass membrane protein</topology>
    </subcellularLocation>
</comment>
<dbReference type="OMA" id="MCENSFE"/>
<dbReference type="SUPFAM" id="SSF81321">
    <property type="entry name" value="Family A G protein-coupled receptor-like"/>
    <property type="match status" value="1"/>
</dbReference>
<sequence length="404" mass="45461">MEVMNYSSENSSAISGLSECEFPMLNLTDESKADVYMLNAATAKVILTVMFIILAFGVPGNMAFLLMVFRVQAMRNATNMYLTSLAVVDLTFLSISIFNYFLYFNNSIRTHLKTTELVGCVGAFILPYFTYFLSVSTVTLVTLDKYNAVCNPIRYVKGRNKQRALWLIIGSWVVAVLLAGLIALRFAKLTRLCALWPEGEKYQDLPVLVGYCGAVSSAGLIIGHVVEVVVFFIALVANAFMYGRIILYLSARVDRKKQEQQAVPTQATQIRNQVSRLLITFGTVFFLCQFPFVIISLTNLVDYLLGTPLDVSYRKFVLPLTISHVFIFLNSAINPVIYNLTSSIYRQAFKEVVCGVCLLRERKRRKRVASVQPDMCENSFENHMLAEEGDVDNKEANLETNMEI</sequence>
<feature type="transmembrane region" description="Helical" evidence="8">
    <location>
        <begin position="207"/>
        <end position="240"/>
    </location>
</feature>
<dbReference type="GO" id="GO:0004930">
    <property type="term" value="F:G protein-coupled receptor activity"/>
    <property type="evidence" value="ECO:0007669"/>
    <property type="project" value="UniProtKB-KW"/>
</dbReference>
<name>A0A8B7YWR7_ACAPL</name>
<feature type="transmembrane region" description="Helical" evidence="8">
    <location>
        <begin position="81"/>
        <end position="103"/>
    </location>
</feature>
<dbReference type="Pfam" id="PF00001">
    <property type="entry name" value="7tm_1"/>
    <property type="match status" value="1"/>
</dbReference>
<feature type="transmembrane region" description="Helical" evidence="8">
    <location>
        <begin position="277"/>
        <end position="297"/>
    </location>
</feature>
<dbReference type="Gene3D" id="1.20.1070.10">
    <property type="entry name" value="Rhodopsin 7-helix transmembrane proteins"/>
    <property type="match status" value="1"/>
</dbReference>
<dbReference type="PRINTS" id="PR00237">
    <property type="entry name" value="GPCRRHODOPSN"/>
</dbReference>
<proteinExistence type="predicted"/>
<evidence type="ECO:0000313" key="10">
    <source>
        <dbReference type="Proteomes" id="UP000694845"/>
    </source>
</evidence>
<dbReference type="RefSeq" id="XP_022095736.1">
    <property type="nucleotide sequence ID" value="XM_022240044.1"/>
</dbReference>
<dbReference type="Proteomes" id="UP000694845">
    <property type="component" value="Unplaced"/>
</dbReference>
<dbReference type="InterPro" id="IPR017452">
    <property type="entry name" value="GPCR_Rhodpsn_7TM"/>
</dbReference>
<reference evidence="11" key="1">
    <citation type="submission" date="2025-08" db="UniProtKB">
        <authorList>
            <consortium name="RefSeq"/>
        </authorList>
    </citation>
    <scope>IDENTIFICATION</scope>
</reference>
<accession>A0A8B7YWR7</accession>
<keyword evidence="6" id="KW-0675">Receptor</keyword>
<dbReference type="PROSITE" id="PS50262">
    <property type="entry name" value="G_PROTEIN_RECEP_F1_2"/>
    <property type="match status" value="1"/>
</dbReference>
<keyword evidence="3 8" id="KW-1133">Transmembrane helix</keyword>
<feature type="transmembrane region" description="Helical" evidence="8">
    <location>
        <begin position="317"/>
        <end position="340"/>
    </location>
</feature>
<evidence type="ECO:0000256" key="1">
    <source>
        <dbReference type="ARBA" id="ARBA00004141"/>
    </source>
</evidence>
<dbReference type="PANTHER" id="PTHR24243">
    <property type="entry name" value="G-PROTEIN COUPLED RECEPTOR"/>
    <property type="match status" value="1"/>
</dbReference>
<keyword evidence="10" id="KW-1185">Reference proteome</keyword>
<keyword evidence="2 8" id="KW-0812">Transmembrane</keyword>
<dbReference type="InterPro" id="IPR000276">
    <property type="entry name" value="GPCR_Rhodpsn"/>
</dbReference>
<gene>
    <name evidence="11" type="primary">LOC110981972</name>
</gene>
<evidence type="ECO:0000313" key="11">
    <source>
        <dbReference type="RefSeq" id="XP_022095736.1"/>
    </source>
</evidence>
<evidence type="ECO:0000256" key="8">
    <source>
        <dbReference type="SAM" id="Phobius"/>
    </source>
</evidence>
<evidence type="ECO:0000256" key="5">
    <source>
        <dbReference type="ARBA" id="ARBA00023136"/>
    </source>
</evidence>
<feature type="transmembrane region" description="Helical" evidence="8">
    <location>
        <begin position="45"/>
        <end position="69"/>
    </location>
</feature>
<keyword evidence="4" id="KW-0297">G-protein coupled receptor</keyword>